<comment type="caution">
    <text evidence="2">The sequence shown here is derived from an EMBL/GenBank/DDBJ whole genome shotgun (WGS) entry which is preliminary data.</text>
</comment>
<dbReference type="EMBL" id="BAABCT010000002">
    <property type="protein sequence ID" value="GAA4067733.1"/>
    <property type="molecule type" value="Genomic_DNA"/>
</dbReference>
<gene>
    <name evidence="2" type="ORF">GCM10022389_11040</name>
</gene>
<sequence length="77" mass="8516">MDFIFGIIGAVLVSLIITIIRVIFSIGSKTKSDSNFMQKFTGTLMVLIIIVIIGTLSEKCGCSSKEEPDYPMKYHPD</sequence>
<evidence type="ECO:0000313" key="3">
    <source>
        <dbReference type="Proteomes" id="UP001500367"/>
    </source>
</evidence>
<keyword evidence="1" id="KW-0472">Membrane</keyword>
<feature type="transmembrane region" description="Helical" evidence="1">
    <location>
        <begin position="6"/>
        <end position="24"/>
    </location>
</feature>
<evidence type="ECO:0000256" key="1">
    <source>
        <dbReference type="SAM" id="Phobius"/>
    </source>
</evidence>
<keyword evidence="3" id="KW-1185">Reference proteome</keyword>
<dbReference type="Proteomes" id="UP001500367">
    <property type="component" value="Unassembled WGS sequence"/>
</dbReference>
<proteinExistence type="predicted"/>
<evidence type="ECO:0000313" key="2">
    <source>
        <dbReference type="EMBL" id="GAA4067733.1"/>
    </source>
</evidence>
<accession>A0ABP7VI10</accession>
<reference evidence="3" key="1">
    <citation type="journal article" date="2019" name="Int. J. Syst. Evol. Microbiol.">
        <title>The Global Catalogue of Microorganisms (GCM) 10K type strain sequencing project: providing services to taxonomists for standard genome sequencing and annotation.</title>
        <authorList>
            <consortium name="The Broad Institute Genomics Platform"/>
            <consortium name="The Broad Institute Genome Sequencing Center for Infectious Disease"/>
            <person name="Wu L."/>
            <person name="Ma J."/>
        </authorList>
    </citation>
    <scope>NUCLEOTIDE SEQUENCE [LARGE SCALE GENOMIC DNA]</scope>
    <source>
        <strain evidence="3">JCM 17069</strain>
    </source>
</reference>
<protein>
    <submittedName>
        <fullName evidence="2">Uncharacterized protein</fullName>
    </submittedName>
</protein>
<keyword evidence="1" id="KW-0812">Transmembrane</keyword>
<name>A0ABP7VI10_9FLAO</name>
<keyword evidence="1" id="KW-1133">Transmembrane helix</keyword>
<feature type="transmembrane region" description="Helical" evidence="1">
    <location>
        <begin position="36"/>
        <end position="56"/>
    </location>
</feature>
<organism evidence="2 3">
    <name type="scientific">Flavobacterium cheonanense</name>
    <dbReference type="NCBI Taxonomy" id="706183"/>
    <lineage>
        <taxon>Bacteria</taxon>
        <taxon>Pseudomonadati</taxon>
        <taxon>Bacteroidota</taxon>
        <taxon>Flavobacteriia</taxon>
        <taxon>Flavobacteriales</taxon>
        <taxon>Flavobacteriaceae</taxon>
        <taxon>Flavobacterium</taxon>
    </lineage>
</organism>